<dbReference type="NCBIfam" id="TIGR03142">
    <property type="entry name" value="cytochro_ccmI"/>
    <property type="match status" value="1"/>
</dbReference>
<evidence type="ECO:0000313" key="3">
    <source>
        <dbReference type="EMBL" id="MCU9846791.1"/>
    </source>
</evidence>
<reference evidence="3 4" key="1">
    <citation type="submission" date="2022-10" db="EMBL/GenBank/DDBJ databases">
        <title>Defluviimonas sp. nov., isolated from ocean surface sediments.</title>
        <authorList>
            <person name="He W."/>
            <person name="Wang L."/>
            <person name="Zhang D.-F."/>
        </authorList>
    </citation>
    <scope>NUCLEOTIDE SEQUENCE [LARGE SCALE GENOMIC DNA]</scope>
    <source>
        <strain evidence="3 4">WL0024</strain>
    </source>
</reference>
<gene>
    <name evidence="3" type="primary">ccmI</name>
    <name evidence="3" type="ORF">OEZ60_02130</name>
</gene>
<feature type="chain" id="PRO_5047293936" evidence="2">
    <location>
        <begin position="26"/>
        <end position="399"/>
    </location>
</feature>
<comment type="caution">
    <text evidence="3">The sequence shown here is derived from an EMBL/GenBank/DDBJ whole genome shotgun (WGS) entry which is preliminary data.</text>
</comment>
<name>A0ABT2WYP2_9RHOB</name>
<sequence length="399" mass="41641">MLFWIVSLALSAAVGAALLRSLAQGGQTVSANADIGVYRDQLAEVERDLARGVVDAAEAERARIEISRRILDSDRSAGPARVARGSVALPALGIAVALAGAFALYLSIGAPGYPDLPIGQRIERAAIFHEDRPSQAEAVETAQIPTPPTPEASYAELMERLRTAVAANPGDITGQRLLARNEAALGNHTAAAEAQARVIALAGDAATANDHATLADSYVLATGGYVSPEAEAALNEALRLDPGNPTARFYTGLMWAQTGRPDRAFQFWKALLEDGPEDAPWIAPIRAQIEMLAAAAGVRYTPPAPAASGPDAGDVAAAAGMSQEERLDMIRGMVDGLAERLSSEGGPAEDWARLITSLGVLGETERAKAVWTDAQSVFAGHEADLETVRAAARQAGVAE</sequence>
<dbReference type="SUPFAM" id="SSF48452">
    <property type="entry name" value="TPR-like"/>
    <property type="match status" value="1"/>
</dbReference>
<accession>A0ABT2WYP2</accession>
<dbReference type="Gene3D" id="1.25.40.10">
    <property type="entry name" value="Tetratricopeptide repeat domain"/>
    <property type="match status" value="1"/>
</dbReference>
<feature type="signal peptide" evidence="2">
    <location>
        <begin position="1"/>
        <end position="25"/>
    </location>
</feature>
<protein>
    <submittedName>
        <fullName evidence="3">C-type cytochrome biogenesis protein CcmI</fullName>
    </submittedName>
</protein>
<evidence type="ECO:0000256" key="1">
    <source>
        <dbReference type="ARBA" id="ARBA00022748"/>
    </source>
</evidence>
<evidence type="ECO:0000313" key="4">
    <source>
        <dbReference type="Proteomes" id="UP001209535"/>
    </source>
</evidence>
<organism evidence="3 4">
    <name type="scientific">Albidovulum salinarum</name>
    <dbReference type="NCBI Taxonomy" id="2984153"/>
    <lineage>
        <taxon>Bacteria</taxon>
        <taxon>Pseudomonadati</taxon>
        <taxon>Pseudomonadota</taxon>
        <taxon>Alphaproteobacteria</taxon>
        <taxon>Rhodobacterales</taxon>
        <taxon>Paracoccaceae</taxon>
        <taxon>Albidovulum</taxon>
    </lineage>
</organism>
<proteinExistence type="predicted"/>
<keyword evidence="4" id="KW-1185">Reference proteome</keyword>
<dbReference type="RefSeq" id="WP_263332759.1">
    <property type="nucleotide sequence ID" value="NZ_JAOVQO010000002.1"/>
</dbReference>
<dbReference type="InterPro" id="IPR017560">
    <property type="entry name" value="Cyt_c_biogenesis_CcmI"/>
</dbReference>
<evidence type="ECO:0000256" key="2">
    <source>
        <dbReference type="SAM" id="SignalP"/>
    </source>
</evidence>
<dbReference type="InterPro" id="IPR011990">
    <property type="entry name" value="TPR-like_helical_dom_sf"/>
</dbReference>
<dbReference type="Proteomes" id="UP001209535">
    <property type="component" value="Unassembled WGS sequence"/>
</dbReference>
<keyword evidence="1" id="KW-0201">Cytochrome c-type biogenesis</keyword>
<dbReference type="EMBL" id="JAOVQO010000002">
    <property type="protein sequence ID" value="MCU9846791.1"/>
    <property type="molecule type" value="Genomic_DNA"/>
</dbReference>
<keyword evidence="2" id="KW-0732">Signal</keyword>